<name>A0A9W7ESL1_9STRA</name>
<feature type="region of interest" description="Disordered" evidence="1">
    <location>
        <begin position="163"/>
        <end position="202"/>
    </location>
</feature>
<evidence type="ECO:0000313" key="3">
    <source>
        <dbReference type="EMBL" id="GMH89222.1"/>
    </source>
</evidence>
<sequence length="202" mass="23062">MPLSNLPPPEIIEFSPPLIPTPLTVFTYIDSILLSHNISSSTSPYFLILLGLLIRSFLSNIFPNWLASSVIMTIIFYVFLGWKESRDMKEKELMGVKSEQTKLESSLKRAKRESKIPKSFTSKISLSESYASKNLQQQRRLHPELFSTMDDVDGVIIPRRRKGGRKLYEGKRKKKKKGEEEEKEEKEGKENAPGTATAIKNE</sequence>
<comment type="caution">
    <text evidence="3">The sequence shown here is derived from an EMBL/GenBank/DDBJ whole genome shotgun (WGS) entry which is preliminary data.</text>
</comment>
<feature type="compositionally biased region" description="Basic residues" evidence="1">
    <location>
        <begin position="163"/>
        <end position="176"/>
    </location>
</feature>
<evidence type="ECO:0000313" key="4">
    <source>
        <dbReference type="Proteomes" id="UP001162640"/>
    </source>
</evidence>
<protein>
    <submittedName>
        <fullName evidence="3">Uncharacterized protein</fullName>
    </submittedName>
</protein>
<accession>A0A9W7ESL1</accession>
<feature type="transmembrane region" description="Helical" evidence="2">
    <location>
        <begin position="42"/>
        <end position="58"/>
    </location>
</feature>
<keyword evidence="2" id="KW-0812">Transmembrane</keyword>
<dbReference type="Proteomes" id="UP001162640">
    <property type="component" value="Unassembled WGS sequence"/>
</dbReference>
<evidence type="ECO:0000256" key="1">
    <source>
        <dbReference type="SAM" id="MobiDB-lite"/>
    </source>
</evidence>
<feature type="transmembrane region" description="Helical" evidence="2">
    <location>
        <begin position="64"/>
        <end position="82"/>
    </location>
</feature>
<dbReference type="EMBL" id="BLQM01000426">
    <property type="protein sequence ID" value="GMH89222.1"/>
    <property type="molecule type" value="Genomic_DNA"/>
</dbReference>
<keyword evidence="2" id="KW-0472">Membrane</keyword>
<gene>
    <name evidence="3" type="ORF">TL16_g11389</name>
</gene>
<proteinExistence type="predicted"/>
<keyword evidence="2" id="KW-1133">Transmembrane helix</keyword>
<evidence type="ECO:0000256" key="2">
    <source>
        <dbReference type="SAM" id="Phobius"/>
    </source>
</evidence>
<organism evidence="3 4">
    <name type="scientific">Triparma laevis f. inornata</name>
    <dbReference type="NCBI Taxonomy" id="1714386"/>
    <lineage>
        <taxon>Eukaryota</taxon>
        <taxon>Sar</taxon>
        <taxon>Stramenopiles</taxon>
        <taxon>Ochrophyta</taxon>
        <taxon>Bolidophyceae</taxon>
        <taxon>Parmales</taxon>
        <taxon>Triparmaceae</taxon>
        <taxon>Triparma</taxon>
    </lineage>
</organism>
<feature type="compositionally biased region" description="Basic and acidic residues" evidence="1">
    <location>
        <begin position="177"/>
        <end position="190"/>
    </location>
</feature>
<reference evidence="4" key="1">
    <citation type="journal article" date="2023" name="Commun. Biol.">
        <title>Genome analysis of Parmales, the sister group of diatoms, reveals the evolutionary specialization of diatoms from phago-mixotrophs to photoautotrophs.</title>
        <authorList>
            <person name="Ban H."/>
            <person name="Sato S."/>
            <person name="Yoshikawa S."/>
            <person name="Yamada K."/>
            <person name="Nakamura Y."/>
            <person name="Ichinomiya M."/>
            <person name="Sato N."/>
            <person name="Blanc-Mathieu R."/>
            <person name="Endo H."/>
            <person name="Kuwata A."/>
            <person name="Ogata H."/>
        </authorList>
    </citation>
    <scope>NUCLEOTIDE SEQUENCE [LARGE SCALE GENOMIC DNA]</scope>
</reference>
<dbReference type="AlphaFoldDB" id="A0A9W7ESL1"/>